<keyword evidence="1" id="KW-0479">Metal-binding</keyword>
<sequence>MKPIRPPLRKQDVVVWCNKIDELREVFHRSEETTTYYALARFKGLAEVWYRSLESVKYSWAEWKEKLKRAFSIIGRDDEAQENSLEKLIRATILKSCPYSIFVGIFLAVKLYLTIMSKRLPVPGTIASQRDYSPIFRTLQTTNFRPKGSKWENRKVSETKSRQTSELSRSTEVKCFKCGKTGHKSFQCKLNGNKVRSFCHKKGHEESRCFFKRDGKSTTSKEYTL</sequence>
<dbReference type="SUPFAM" id="SSF57756">
    <property type="entry name" value="Retrovirus zinc finger-like domains"/>
    <property type="match status" value="1"/>
</dbReference>
<gene>
    <name evidence="3" type="ORF">NQ317_003185</name>
</gene>
<protein>
    <recommendedName>
        <fullName evidence="2">CCHC-type domain-containing protein</fullName>
    </recommendedName>
</protein>
<evidence type="ECO:0000256" key="1">
    <source>
        <dbReference type="PROSITE-ProRule" id="PRU00047"/>
    </source>
</evidence>
<proteinExistence type="predicted"/>
<keyword evidence="4" id="KW-1185">Reference proteome</keyword>
<organism evidence="3 4">
    <name type="scientific">Molorchus minor</name>
    <dbReference type="NCBI Taxonomy" id="1323400"/>
    <lineage>
        <taxon>Eukaryota</taxon>
        <taxon>Metazoa</taxon>
        <taxon>Ecdysozoa</taxon>
        <taxon>Arthropoda</taxon>
        <taxon>Hexapoda</taxon>
        <taxon>Insecta</taxon>
        <taxon>Pterygota</taxon>
        <taxon>Neoptera</taxon>
        <taxon>Endopterygota</taxon>
        <taxon>Coleoptera</taxon>
        <taxon>Polyphaga</taxon>
        <taxon>Cucujiformia</taxon>
        <taxon>Chrysomeloidea</taxon>
        <taxon>Cerambycidae</taxon>
        <taxon>Lamiinae</taxon>
        <taxon>Monochamini</taxon>
        <taxon>Molorchus</taxon>
    </lineage>
</organism>
<dbReference type="PROSITE" id="PS50158">
    <property type="entry name" value="ZF_CCHC"/>
    <property type="match status" value="1"/>
</dbReference>
<name>A0ABQ9JGS2_9CUCU</name>
<feature type="domain" description="CCHC-type" evidence="2">
    <location>
        <begin position="174"/>
        <end position="189"/>
    </location>
</feature>
<dbReference type="Gene3D" id="4.10.60.10">
    <property type="entry name" value="Zinc finger, CCHC-type"/>
    <property type="match status" value="1"/>
</dbReference>
<dbReference type="InterPro" id="IPR001878">
    <property type="entry name" value="Znf_CCHC"/>
</dbReference>
<dbReference type="InterPro" id="IPR036875">
    <property type="entry name" value="Znf_CCHC_sf"/>
</dbReference>
<evidence type="ECO:0000259" key="2">
    <source>
        <dbReference type="PROSITE" id="PS50158"/>
    </source>
</evidence>
<reference evidence="3" key="1">
    <citation type="journal article" date="2023" name="Insect Mol. Biol.">
        <title>Genome sequencing provides insights into the evolution of gene families encoding plant cell wall-degrading enzymes in longhorned beetles.</title>
        <authorList>
            <person name="Shin N.R."/>
            <person name="Okamura Y."/>
            <person name="Kirsch R."/>
            <person name="Pauchet Y."/>
        </authorList>
    </citation>
    <scope>NUCLEOTIDE SEQUENCE</scope>
    <source>
        <strain evidence="3">MMC_N1</strain>
    </source>
</reference>
<dbReference type="Proteomes" id="UP001162164">
    <property type="component" value="Unassembled WGS sequence"/>
</dbReference>
<keyword evidence="1" id="KW-0862">Zinc</keyword>
<dbReference type="EMBL" id="JAPWTJ010000553">
    <property type="protein sequence ID" value="KAJ8977404.1"/>
    <property type="molecule type" value="Genomic_DNA"/>
</dbReference>
<dbReference type="Pfam" id="PF00098">
    <property type="entry name" value="zf-CCHC"/>
    <property type="match status" value="1"/>
</dbReference>
<keyword evidence="1" id="KW-0863">Zinc-finger</keyword>
<evidence type="ECO:0000313" key="3">
    <source>
        <dbReference type="EMBL" id="KAJ8977404.1"/>
    </source>
</evidence>
<comment type="caution">
    <text evidence="3">The sequence shown here is derived from an EMBL/GenBank/DDBJ whole genome shotgun (WGS) entry which is preliminary data.</text>
</comment>
<evidence type="ECO:0000313" key="4">
    <source>
        <dbReference type="Proteomes" id="UP001162164"/>
    </source>
</evidence>
<accession>A0ABQ9JGS2</accession>
<dbReference type="SMART" id="SM00343">
    <property type="entry name" value="ZnF_C2HC"/>
    <property type="match status" value="1"/>
</dbReference>